<dbReference type="GO" id="GO:0003677">
    <property type="term" value="F:DNA binding"/>
    <property type="evidence" value="ECO:0007669"/>
    <property type="project" value="UniProtKB-KW"/>
</dbReference>
<dbReference type="InterPro" id="IPR047057">
    <property type="entry name" value="MerR_fam"/>
</dbReference>
<dbReference type="EMBL" id="LR130778">
    <property type="protein sequence ID" value="VDN48915.1"/>
    <property type="molecule type" value="Genomic_DNA"/>
</dbReference>
<dbReference type="Gene3D" id="1.10.490.50">
    <property type="entry name" value="Antibiotic binding domain of TipA-like multidrug resistance regulators"/>
    <property type="match status" value="1"/>
</dbReference>
<accession>A0A3P7P181</accession>
<dbReference type="PANTHER" id="PTHR30204">
    <property type="entry name" value="REDOX-CYCLING DRUG-SENSING TRANSCRIPTIONAL ACTIVATOR SOXR"/>
    <property type="match status" value="1"/>
</dbReference>
<reference evidence="6 7" key="1">
    <citation type="submission" date="2018-09" db="EMBL/GenBank/DDBJ databases">
        <authorList>
            <person name="Postec A."/>
        </authorList>
    </citation>
    <scope>NUCLEOTIDE SEQUENCE [LARGE SCALE GENOMIC DNA]</scope>
    <source>
        <strain evidence="6">70B-A</strain>
    </source>
</reference>
<proteinExistence type="predicted"/>
<gene>
    <name evidence="6" type="ORF">PATL70BA_3003</name>
</gene>
<dbReference type="SMART" id="SM00422">
    <property type="entry name" value="HTH_MERR"/>
    <property type="match status" value="1"/>
</dbReference>
<feature type="domain" description="HTH merR-type" evidence="5">
    <location>
        <begin position="1"/>
        <end position="71"/>
    </location>
</feature>
<dbReference type="Pfam" id="PF07739">
    <property type="entry name" value="TipAS"/>
    <property type="match status" value="1"/>
</dbReference>
<dbReference type="SUPFAM" id="SSF46955">
    <property type="entry name" value="Putative DNA-binding domain"/>
    <property type="match status" value="1"/>
</dbReference>
<evidence type="ECO:0000256" key="1">
    <source>
        <dbReference type="ARBA" id="ARBA00023015"/>
    </source>
</evidence>
<organism evidence="6 7">
    <name type="scientific">Petrocella atlantisensis</name>
    <dbReference type="NCBI Taxonomy" id="2173034"/>
    <lineage>
        <taxon>Bacteria</taxon>
        <taxon>Bacillati</taxon>
        <taxon>Bacillota</taxon>
        <taxon>Clostridia</taxon>
        <taxon>Lachnospirales</taxon>
        <taxon>Vallitaleaceae</taxon>
        <taxon>Petrocella</taxon>
    </lineage>
</organism>
<sequence>MEYSINKLAMLAGVSTRTLRYYDDIKLLSPRRISGNGYRVYGQKEVDLLQQILFYRELGVSLDEIKDIVFSKDYDGIATLEDHLSALQVKKKQIEILITNVKKTIAAAKGEIIMSDKEKFQGFKKKMVSENEEVYGKEIREKYGDEIVDSSNAKLMGLTEKEYRRYQELSDQINTSLVKAFNQGDPSSALAQEVCALHKEWLGCYWNHYSKEAHMGLAQTYVDDPRFRKYYDDLSEGCAAFLYEAIKIYCK</sequence>
<evidence type="ECO:0000259" key="5">
    <source>
        <dbReference type="PROSITE" id="PS50937"/>
    </source>
</evidence>
<keyword evidence="1" id="KW-0805">Transcription regulation</keyword>
<dbReference type="InterPro" id="IPR009061">
    <property type="entry name" value="DNA-bd_dom_put_sf"/>
</dbReference>
<keyword evidence="3" id="KW-0010">Activator</keyword>
<dbReference type="KEGG" id="cbar:PATL70BA_3003"/>
<dbReference type="GO" id="GO:0003700">
    <property type="term" value="F:DNA-binding transcription factor activity"/>
    <property type="evidence" value="ECO:0007669"/>
    <property type="project" value="InterPro"/>
</dbReference>
<evidence type="ECO:0000313" key="6">
    <source>
        <dbReference type="EMBL" id="VDN48915.1"/>
    </source>
</evidence>
<dbReference type="RefSeq" id="WP_125137979.1">
    <property type="nucleotide sequence ID" value="NZ_LR130778.1"/>
</dbReference>
<dbReference type="OrthoDB" id="9814833at2"/>
<dbReference type="Pfam" id="PF13411">
    <property type="entry name" value="MerR_1"/>
    <property type="match status" value="1"/>
</dbReference>
<evidence type="ECO:0000256" key="2">
    <source>
        <dbReference type="ARBA" id="ARBA00023125"/>
    </source>
</evidence>
<dbReference type="PANTHER" id="PTHR30204:SF90">
    <property type="entry name" value="HTH-TYPE TRANSCRIPTIONAL ACTIVATOR MTA"/>
    <property type="match status" value="1"/>
</dbReference>
<dbReference type="CDD" id="cd01106">
    <property type="entry name" value="HTH_TipAL-Mta"/>
    <property type="match status" value="1"/>
</dbReference>
<name>A0A3P7P181_9FIRM</name>
<dbReference type="InterPro" id="IPR036244">
    <property type="entry name" value="TipA-like_antibiotic-bd"/>
</dbReference>
<dbReference type="InterPro" id="IPR012925">
    <property type="entry name" value="TipAS_dom"/>
</dbReference>
<dbReference type="PRINTS" id="PR00040">
    <property type="entry name" value="HTHMERR"/>
</dbReference>
<keyword evidence="4" id="KW-0804">Transcription</keyword>
<evidence type="ECO:0000256" key="3">
    <source>
        <dbReference type="ARBA" id="ARBA00023159"/>
    </source>
</evidence>
<dbReference type="Gene3D" id="1.10.1660.10">
    <property type="match status" value="1"/>
</dbReference>
<protein>
    <submittedName>
        <fullName evidence="6">MerR family transcriptional regulator</fullName>
    </submittedName>
</protein>
<dbReference type="Proteomes" id="UP000279029">
    <property type="component" value="Chromosome"/>
</dbReference>
<keyword evidence="2" id="KW-0238">DNA-binding</keyword>
<evidence type="ECO:0000256" key="4">
    <source>
        <dbReference type="ARBA" id="ARBA00023163"/>
    </source>
</evidence>
<keyword evidence="7" id="KW-1185">Reference proteome</keyword>
<evidence type="ECO:0000313" key="7">
    <source>
        <dbReference type="Proteomes" id="UP000279029"/>
    </source>
</evidence>
<dbReference type="SUPFAM" id="SSF89082">
    <property type="entry name" value="Antibiotic binding domain of TipA-like multidrug resistance regulators"/>
    <property type="match status" value="1"/>
</dbReference>
<dbReference type="AlphaFoldDB" id="A0A3P7P181"/>
<dbReference type="PROSITE" id="PS50937">
    <property type="entry name" value="HTH_MERR_2"/>
    <property type="match status" value="1"/>
</dbReference>
<dbReference type="InterPro" id="IPR000551">
    <property type="entry name" value="MerR-type_HTH_dom"/>
</dbReference>